<proteinExistence type="predicted"/>
<feature type="domain" description="N-acetyltransferase" evidence="1">
    <location>
        <begin position="107"/>
        <end position="255"/>
    </location>
</feature>
<sequence length="255" mass="26412">MSAPAPLCDVIDATWPAARRLRCGPFILRDGQGGGPRVCAATLARPGDVPDAAMVVAAERAMRGMGQRPVFALRPGDDGLDGLLAARGYGHGGQVLIRACRTGRLAAALPRLTVFAVQEPLAIMRDIWTRAGIGPAQQAIMARVAGPRTGLLGRHGNRPAAAAFVAVHGGMGMIHALTVLPALRGRGIGGWMLRAAARWARGQGARLLLALTAGGMDEDRGNSHGADAFFEALGLRPLGGFHYRLGSGTTGPGRA</sequence>
<dbReference type="Proteomes" id="UP000192455">
    <property type="component" value="Unassembled WGS sequence"/>
</dbReference>
<dbReference type="SUPFAM" id="SSF55729">
    <property type="entry name" value="Acyl-CoA N-acyltransferases (Nat)"/>
    <property type="match status" value="1"/>
</dbReference>
<dbReference type="Gene3D" id="3.40.630.30">
    <property type="match status" value="1"/>
</dbReference>
<dbReference type="CDD" id="cd04301">
    <property type="entry name" value="NAT_SF"/>
    <property type="match status" value="1"/>
</dbReference>
<protein>
    <submittedName>
        <fullName evidence="2">Acetyltransferase (GNAT) family protein</fullName>
    </submittedName>
</protein>
<evidence type="ECO:0000313" key="3">
    <source>
        <dbReference type="Proteomes" id="UP000192455"/>
    </source>
</evidence>
<accession>A0A1R3WNS0</accession>
<evidence type="ECO:0000259" key="1">
    <source>
        <dbReference type="PROSITE" id="PS51186"/>
    </source>
</evidence>
<reference evidence="2 3" key="1">
    <citation type="submission" date="2017-01" db="EMBL/GenBank/DDBJ databases">
        <authorList>
            <person name="Mah S.A."/>
            <person name="Swanson W.J."/>
            <person name="Moy G.W."/>
            <person name="Vacquier V.D."/>
        </authorList>
    </citation>
    <scope>NUCLEOTIDE SEQUENCE [LARGE SCALE GENOMIC DNA]</scope>
    <source>
        <strain evidence="2 3">DSM 21219</strain>
    </source>
</reference>
<evidence type="ECO:0000313" key="2">
    <source>
        <dbReference type="EMBL" id="SIT79896.1"/>
    </source>
</evidence>
<dbReference type="EMBL" id="FTPS01000001">
    <property type="protein sequence ID" value="SIT79896.1"/>
    <property type="molecule type" value="Genomic_DNA"/>
</dbReference>
<dbReference type="RefSeq" id="WP_076648643.1">
    <property type="nucleotide sequence ID" value="NZ_FTPS01000001.1"/>
</dbReference>
<dbReference type="Pfam" id="PF00583">
    <property type="entry name" value="Acetyltransf_1"/>
    <property type="match status" value="1"/>
</dbReference>
<keyword evidence="3" id="KW-1185">Reference proteome</keyword>
<dbReference type="InterPro" id="IPR016181">
    <property type="entry name" value="Acyl_CoA_acyltransferase"/>
</dbReference>
<name>A0A1R3WNS0_9RHOB</name>
<keyword evidence="2" id="KW-0808">Transferase</keyword>
<dbReference type="AlphaFoldDB" id="A0A1R3WNS0"/>
<gene>
    <name evidence="2" type="ORF">SAMN05421849_1218</name>
</gene>
<dbReference type="STRING" id="515897.SAMN05421849_1218"/>
<dbReference type="InterPro" id="IPR000182">
    <property type="entry name" value="GNAT_dom"/>
</dbReference>
<dbReference type="GO" id="GO:0016747">
    <property type="term" value="F:acyltransferase activity, transferring groups other than amino-acyl groups"/>
    <property type="evidence" value="ECO:0007669"/>
    <property type="project" value="InterPro"/>
</dbReference>
<organism evidence="2 3">
    <name type="scientific">Pontibaca methylaminivorans</name>
    <dbReference type="NCBI Taxonomy" id="515897"/>
    <lineage>
        <taxon>Bacteria</taxon>
        <taxon>Pseudomonadati</taxon>
        <taxon>Pseudomonadota</taxon>
        <taxon>Alphaproteobacteria</taxon>
        <taxon>Rhodobacterales</taxon>
        <taxon>Roseobacteraceae</taxon>
        <taxon>Pontibaca</taxon>
    </lineage>
</organism>
<dbReference type="PROSITE" id="PS51186">
    <property type="entry name" value="GNAT"/>
    <property type="match status" value="1"/>
</dbReference>